<organism evidence="1 2">
    <name type="scientific">Trichonephila clavata</name>
    <name type="common">Joro spider</name>
    <name type="synonym">Nephila clavata</name>
    <dbReference type="NCBI Taxonomy" id="2740835"/>
    <lineage>
        <taxon>Eukaryota</taxon>
        <taxon>Metazoa</taxon>
        <taxon>Ecdysozoa</taxon>
        <taxon>Arthropoda</taxon>
        <taxon>Chelicerata</taxon>
        <taxon>Arachnida</taxon>
        <taxon>Araneae</taxon>
        <taxon>Araneomorphae</taxon>
        <taxon>Entelegynae</taxon>
        <taxon>Araneoidea</taxon>
        <taxon>Nephilidae</taxon>
        <taxon>Trichonephila</taxon>
    </lineage>
</organism>
<accession>A0A8X6HVT2</accession>
<dbReference type="Proteomes" id="UP000887116">
    <property type="component" value="Unassembled WGS sequence"/>
</dbReference>
<dbReference type="AlphaFoldDB" id="A0A8X6HVT2"/>
<reference evidence="1" key="1">
    <citation type="submission" date="2020-07" db="EMBL/GenBank/DDBJ databases">
        <title>Multicomponent nature underlies the extraordinary mechanical properties of spider dragline silk.</title>
        <authorList>
            <person name="Kono N."/>
            <person name="Nakamura H."/>
            <person name="Mori M."/>
            <person name="Yoshida Y."/>
            <person name="Ohtoshi R."/>
            <person name="Malay A.D."/>
            <person name="Moran D.A.P."/>
            <person name="Tomita M."/>
            <person name="Numata K."/>
            <person name="Arakawa K."/>
        </authorList>
    </citation>
    <scope>NUCLEOTIDE SEQUENCE</scope>
</reference>
<sequence length="104" mass="11923">MIVKNMAMLQEHVCKGKESFTYENLITFLLDLSGDELPGGTEVLAISYGNDTLDSLDYYSERTLCFVAIRVFETCRQQFGGRKGYILGFYCHKYPNARELIVFD</sequence>
<proteinExistence type="predicted"/>
<name>A0A8X6HVT2_TRICU</name>
<gene>
    <name evidence="1" type="ORF">TNCT_541541</name>
</gene>
<evidence type="ECO:0000313" key="2">
    <source>
        <dbReference type="Proteomes" id="UP000887116"/>
    </source>
</evidence>
<keyword evidence="2" id="KW-1185">Reference proteome</keyword>
<dbReference type="OrthoDB" id="10288649at2759"/>
<comment type="caution">
    <text evidence="1">The sequence shown here is derived from an EMBL/GenBank/DDBJ whole genome shotgun (WGS) entry which is preliminary data.</text>
</comment>
<protein>
    <submittedName>
        <fullName evidence="1">Uncharacterized protein</fullName>
    </submittedName>
</protein>
<evidence type="ECO:0000313" key="1">
    <source>
        <dbReference type="EMBL" id="GFR10549.1"/>
    </source>
</evidence>
<dbReference type="EMBL" id="BMAO01026550">
    <property type="protein sequence ID" value="GFR10549.1"/>
    <property type="molecule type" value="Genomic_DNA"/>
</dbReference>